<accession>A0A8S4G9D0</accession>
<proteinExistence type="predicted"/>
<gene>
    <name evidence="1" type="ORF">PLXY2_LOCUS15927</name>
</gene>
<name>A0A8S4G9D0_PLUXY</name>
<comment type="caution">
    <text evidence="1">The sequence shown here is derived from an EMBL/GenBank/DDBJ whole genome shotgun (WGS) entry which is preliminary data.</text>
</comment>
<dbReference type="AlphaFoldDB" id="A0A8S4G9D0"/>
<sequence>MNCSGCSTQTTGKRILSCNTCKAVFCFTCLNVTAEPNKDELASLTCPGCTNVTRRRLNDNTPVRSSFSSNTTTKFSSQKAVAATSELSLDNIRKLFEQSLDRKLEPSSSTMVSLRAALREDIKSDLKALVAIEVKSAVEELKVDFTSTTDFICAEQKDMQKELKQKDTVIKTMETEQLRMKHEIDKLNSRISTMEKISRSNNLELQAIPENRDENVKSLFKRLCECLNVTVPESEIKACRRVAKMKADSDRPRNILVTLSTSDLRDKVISAAVRFNKSHPDEKEKLNVSHLGFQKTGRWGSGQHMLTRVCNSGLTSEMQQPTLEPRGPAQSALYDDTACNTWRGI</sequence>
<dbReference type="EMBL" id="CAJHNJ030000386">
    <property type="protein sequence ID" value="CAG9137675.1"/>
    <property type="molecule type" value="Genomic_DNA"/>
</dbReference>
<evidence type="ECO:0000313" key="1">
    <source>
        <dbReference type="EMBL" id="CAG9137675.1"/>
    </source>
</evidence>
<organism evidence="1 2">
    <name type="scientific">Plutella xylostella</name>
    <name type="common">Diamondback moth</name>
    <name type="synonym">Plutella maculipennis</name>
    <dbReference type="NCBI Taxonomy" id="51655"/>
    <lineage>
        <taxon>Eukaryota</taxon>
        <taxon>Metazoa</taxon>
        <taxon>Ecdysozoa</taxon>
        <taxon>Arthropoda</taxon>
        <taxon>Hexapoda</taxon>
        <taxon>Insecta</taxon>
        <taxon>Pterygota</taxon>
        <taxon>Neoptera</taxon>
        <taxon>Endopterygota</taxon>
        <taxon>Lepidoptera</taxon>
        <taxon>Glossata</taxon>
        <taxon>Ditrysia</taxon>
        <taxon>Yponomeutoidea</taxon>
        <taxon>Plutellidae</taxon>
        <taxon>Plutella</taxon>
    </lineage>
</organism>
<dbReference type="Proteomes" id="UP000653454">
    <property type="component" value="Unassembled WGS sequence"/>
</dbReference>
<evidence type="ECO:0000313" key="2">
    <source>
        <dbReference type="Proteomes" id="UP000653454"/>
    </source>
</evidence>
<keyword evidence="2" id="KW-1185">Reference proteome</keyword>
<protein>
    <submittedName>
        <fullName evidence="1">(diamondback moth) hypothetical protein</fullName>
    </submittedName>
</protein>
<dbReference type="Gene3D" id="3.30.70.1820">
    <property type="entry name" value="L1 transposable element, RRM domain"/>
    <property type="match status" value="1"/>
</dbReference>
<reference evidence="1" key="1">
    <citation type="submission" date="2020-11" db="EMBL/GenBank/DDBJ databases">
        <authorList>
            <person name="Whiteford S."/>
        </authorList>
    </citation>
    <scope>NUCLEOTIDE SEQUENCE</scope>
</reference>